<sequence length="80" mass="8835">MRGGVASGGLGDVYNSQIQGRVGRQETGPEELVRPLIWKMQAPPLAWPVRVFWEITKRGLPSDRPMASGAYTKLTLPTKE</sequence>
<dbReference type="EMBL" id="PDCG01000082">
    <property type="protein sequence ID" value="RBP97123.1"/>
    <property type="molecule type" value="Genomic_DNA"/>
</dbReference>
<dbReference type="Proteomes" id="UP000252530">
    <property type="component" value="Unassembled WGS sequence"/>
</dbReference>
<comment type="caution">
    <text evidence="1">The sequence shown here is derived from an EMBL/GenBank/DDBJ whole genome shotgun (WGS) entry which is preliminary data.</text>
</comment>
<gene>
    <name evidence="1" type="ORF">CRD60_08500</name>
</gene>
<name>A0A366K7M7_9BIFI</name>
<proteinExistence type="predicted"/>
<evidence type="ECO:0000313" key="1">
    <source>
        <dbReference type="EMBL" id="RBP97123.1"/>
    </source>
</evidence>
<keyword evidence="2" id="KW-1185">Reference proteome</keyword>
<accession>A0A366K7M7</accession>
<organism evidence="1 2">
    <name type="scientific">Bifidobacterium aemilianum</name>
    <dbReference type="NCBI Taxonomy" id="2493120"/>
    <lineage>
        <taxon>Bacteria</taxon>
        <taxon>Bacillati</taxon>
        <taxon>Actinomycetota</taxon>
        <taxon>Actinomycetes</taxon>
        <taxon>Bifidobacteriales</taxon>
        <taxon>Bifidobacteriaceae</taxon>
        <taxon>Bifidobacterium</taxon>
    </lineage>
</organism>
<protein>
    <submittedName>
        <fullName evidence="1">Uncharacterized protein</fullName>
    </submittedName>
</protein>
<evidence type="ECO:0000313" key="2">
    <source>
        <dbReference type="Proteomes" id="UP000252530"/>
    </source>
</evidence>
<reference evidence="1 2" key="1">
    <citation type="submission" date="2017-10" db="EMBL/GenBank/DDBJ databases">
        <title>Bifidobacterium xylocopum sp. nov. and Bifidobacterium aemilianum sp. nov., from the carpenter bee (Xylocopa violacea) digestive tract.</title>
        <authorList>
            <person name="Alberoni D."/>
            <person name="Baffoni L."/>
            <person name="Di Gioia D."/>
            <person name="Gaggia F."/>
            <person name="Biavati B."/>
        </authorList>
    </citation>
    <scope>NUCLEOTIDE SEQUENCE [LARGE SCALE GENOMIC DNA]</scope>
    <source>
        <strain evidence="1 2">XV10</strain>
    </source>
</reference>
<dbReference type="AlphaFoldDB" id="A0A366K7M7"/>